<comment type="caution">
    <text evidence="1">The sequence shown here is derived from an EMBL/GenBank/DDBJ whole genome shotgun (WGS) entry which is preliminary data.</text>
</comment>
<gene>
    <name evidence="1" type="ORF">S01H1_33473</name>
</gene>
<dbReference type="AlphaFoldDB" id="X0UZT4"/>
<sequence>CLKTYVEPGDVAQPIKKVADEGFPQQKRLSAMDDQL</sequence>
<organism evidence="1">
    <name type="scientific">marine sediment metagenome</name>
    <dbReference type="NCBI Taxonomy" id="412755"/>
    <lineage>
        <taxon>unclassified sequences</taxon>
        <taxon>metagenomes</taxon>
        <taxon>ecological metagenomes</taxon>
    </lineage>
</organism>
<protein>
    <submittedName>
        <fullName evidence="1">Uncharacterized protein</fullName>
    </submittedName>
</protein>
<name>X0UZT4_9ZZZZ</name>
<evidence type="ECO:0000313" key="1">
    <source>
        <dbReference type="EMBL" id="GAG11340.1"/>
    </source>
</evidence>
<proteinExistence type="predicted"/>
<accession>X0UZT4</accession>
<reference evidence="1" key="1">
    <citation type="journal article" date="2014" name="Front. Microbiol.">
        <title>High frequency of phylogenetically diverse reductive dehalogenase-homologous genes in deep subseafloor sedimentary metagenomes.</title>
        <authorList>
            <person name="Kawai M."/>
            <person name="Futagami T."/>
            <person name="Toyoda A."/>
            <person name="Takaki Y."/>
            <person name="Nishi S."/>
            <person name="Hori S."/>
            <person name="Arai W."/>
            <person name="Tsubouchi T."/>
            <person name="Morono Y."/>
            <person name="Uchiyama I."/>
            <person name="Ito T."/>
            <person name="Fujiyama A."/>
            <person name="Inagaki F."/>
            <person name="Takami H."/>
        </authorList>
    </citation>
    <scope>NUCLEOTIDE SEQUENCE</scope>
    <source>
        <strain evidence="1">Expedition CK06-06</strain>
    </source>
</reference>
<feature type="non-terminal residue" evidence="1">
    <location>
        <position position="1"/>
    </location>
</feature>
<dbReference type="EMBL" id="BARS01020784">
    <property type="protein sequence ID" value="GAG11340.1"/>
    <property type="molecule type" value="Genomic_DNA"/>
</dbReference>